<keyword evidence="4" id="KW-1185">Reference proteome</keyword>
<reference evidence="3 4" key="1">
    <citation type="journal article" date="2021" name="BMC Genomics">
        <title>Datura genome reveals duplications of psychoactive alkaloid biosynthetic genes and high mutation rate following tissue culture.</title>
        <authorList>
            <person name="Rajewski A."/>
            <person name="Carter-House D."/>
            <person name="Stajich J."/>
            <person name="Litt A."/>
        </authorList>
    </citation>
    <scope>NUCLEOTIDE SEQUENCE [LARGE SCALE GENOMIC DNA]</scope>
    <source>
        <strain evidence="3">AR-01</strain>
    </source>
</reference>
<evidence type="ECO:0000256" key="1">
    <source>
        <dbReference type="SAM" id="MobiDB-lite"/>
    </source>
</evidence>
<organism evidence="3 4">
    <name type="scientific">Datura stramonium</name>
    <name type="common">Jimsonweed</name>
    <name type="synonym">Common thornapple</name>
    <dbReference type="NCBI Taxonomy" id="4076"/>
    <lineage>
        <taxon>Eukaryota</taxon>
        <taxon>Viridiplantae</taxon>
        <taxon>Streptophyta</taxon>
        <taxon>Embryophyta</taxon>
        <taxon>Tracheophyta</taxon>
        <taxon>Spermatophyta</taxon>
        <taxon>Magnoliopsida</taxon>
        <taxon>eudicotyledons</taxon>
        <taxon>Gunneridae</taxon>
        <taxon>Pentapetalae</taxon>
        <taxon>asterids</taxon>
        <taxon>lamiids</taxon>
        <taxon>Solanales</taxon>
        <taxon>Solanaceae</taxon>
        <taxon>Solanoideae</taxon>
        <taxon>Datureae</taxon>
        <taxon>Datura</taxon>
    </lineage>
</organism>
<dbReference type="EMBL" id="JACEIK010002362">
    <property type="protein sequence ID" value="MCD9560691.1"/>
    <property type="molecule type" value="Genomic_DNA"/>
</dbReference>
<evidence type="ECO:0000313" key="3">
    <source>
        <dbReference type="EMBL" id="MCD9560691.1"/>
    </source>
</evidence>
<sequence length="116" mass="13275">MDTTTNQPHGRYRDTRIGAHDKEWHSQWLYLSTRQYTLSKEHKINSISGTALPPAANKEVGTPPSQDQVGDKRRLESSGCPKECLMHHKSTTMQRLFLICLVTFAVFSFIQTEIIE</sequence>
<proteinExistence type="predicted"/>
<feature type="transmembrane region" description="Helical" evidence="2">
    <location>
        <begin position="96"/>
        <end position="115"/>
    </location>
</feature>
<accession>A0ABS8URE2</accession>
<gene>
    <name evidence="3" type="ORF">HAX54_019435</name>
</gene>
<comment type="caution">
    <text evidence="3">The sequence shown here is derived from an EMBL/GenBank/DDBJ whole genome shotgun (WGS) entry which is preliminary data.</text>
</comment>
<protein>
    <submittedName>
        <fullName evidence="3">Uncharacterized protein</fullName>
    </submittedName>
</protein>
<keyword evidence="2" id="KW-0472">Membrane</keyword>
<evidence type="ECO:0000313" key="4">
    <source>
        <dbReference type="Proteomes" id="UP000823775"/>
    </source>
</evidence>
<keyword evidence="2" id="KW-0812">Transmembrane</keyword>
<evidence type="ECO:0000256" key="2">
    <source>
        <dbReference type="SAM" id="Phobius"/>
    </source>
</evidence>
<feature type="region of interest" description="Disordered" evidence="1">
    <location>
        <begin position="48"/>
        <end position="76"/>
    </location>
</feature>
<dbReference type="Proteomes" id="UP000823775">
    <property type="component" value="Unassembled WGS sequence"/>
</dbReference>
<name>A0ABS8URE2_DATST</name>
<keyword evidence="2" id="KW-1133">Transmembrane helix</keyword>